<dbReference type="SUPFAM" id="SSF53756">
    <property type="entry name" value="UDP-Glycosyltransferase/glycogen phosphorylase"/>
    <property type="match status" value="1"/>
</dbReference>
<keyword evidence="1" id="KW-0808">Transferase</keyword>
<organism evidence="1 2">
    <name type="scientific">Pseudodesulfovibrio nedwellii</name>
    <dbReference type="NCBI Taxonomy" id="2973072"/>
    <lineage>
        <taxon>Bacteria</taxon>
        <taxon>Pseudomonadati</taxon>
        <taxon>Thermodesulfobacteriota</taxon>
        <taxon>Desulfovibrionia</taxon>
        <taxon>Desulfovibrionales</taxon>
        <taxon>Desulfovibrionaceae</taxon>
    </lineage>
</organism>
<evidence type="ECO:0000313" key="2">
    <source>
        <dbReference type="Proteomes" id="UP001317742"/>
    </source>
</evidence>
<dbReference type="PANTHER" id="PTHR12526">
    <property type="entry name" value="GLYCOSYLTRANSFERASE"/>
    <property type="match status" value="1"/>
</dbReference>
<dbReference type="EMBL" id="AP026709">
    <property type="protein sequence ID" value="BDQ37804.1"/>
    <property type="molecule type" value="Genomic_DNA"/>
</dbReference>
<keyword evidence="2" id="KW-1185">Reference proteome</keyword>
<dbReference type="RefSeq" id="WP_281760321.1">
    <property type="nucleotide sequence ID" value="NZ_AP026709.1"/>
</dbReference>
<evidence type="ECO:0000313" key="1">
    <source>
        <dbReference type="EMBL" id="BDQ37804.1"/>
    </source>
</evidence>
<sequence length="366" mass="40017">MDLPPIYHHTGLETSGGATRVARLLISGLKKQKVETNLSFELAEKADGAAILPEDFGRYLPDVALGHVHCTGNWSALLGSIAPGRKTIITMHDCDLFTGGCPYPLDCSNLDEGCAEPCPRKFPDSTGIRKAKFRQVRRLESTLVAPSRWLARLARTHLHRAVVVIPNGIPWPNRPLPKAAARQQLGINPAAKVVVFAAHGGMTAAYKSGDAWRGIWQQLKDRHPELLCFAVGGDKEERQGDLVIWPYVERRKLSLLMTAADVLLYPTKADNHSLVILEAMSQNLPVVSYAVGGVPEQITDGVTGMLVPPGDPAAFLDAATTLLANPVMIRQMGMEAFSAGQKRFSYQRMVSGYMQLYARTLDSQNQ</sequence>
<gene>
    <name evidence="1" type="ORF">SYK_21640</name>
</gene>
<dbReference type="Gene3D" id="3.40.50.2000">
    <property type="entry name" value="Glycogen Phosphorylase B"/>
    <property type="match status" value="2"/>
</dbReference>
<proteinExistence type="predicted"/>
<name>A0ABM8B1W7_9BACT</name>
<dbReference type="Proteomes" id="UP001317742">
    <property type="component" value="Chromosome"/>
</dbReference>
<reference evidence="1 2" key="1">
    <citation type="submission" date="2022-08" db="EMBL/GenBank/DDBJ databases">
        <title>Genome Sequence of the sulphate-reducing bacterium, Pseudodesulfovibrio sp. SYK.</title>
        <authorList>
            <person name="Kondo R."/>
            <person name="Kataoka T."/>
        </authorList>
    </citation>
    <scope>NUCLEOTIDE SEQUENCE [LARGE SCALE GENOMIC DNA]</scope>
    <source>
        <strain evidence="1 2">SYK</strain>
    </source>
</reference>
<dbReference type="GO" id="GO:0016740">
    <property type="term" value="F:transferase activity"/>
    <property type="evidence" value="ECO:0007669"/>
    <property type="project" value="UniProtKB-KW"/>
</dbReference>
<protein>
    <submittedName>
        <fullName evidence="1">Glycosyl transferase</fullName>
    </submittedName>
</protein>
<accession>A0ABM8B1W7</accession>
<dbReference type="Pfam" id="PF13692">
    <property type="entry name" value="Glyco_trans_1_4"/>
    <property type="match status" value="1"/>
</dbReference>
<dbReference type="PANTHER" id="PTHR12526:SF636">
    <property type="entry name" value="BLL3647 PROTEIN"/>
    <property type="match status" value="1"/>
</dbReference>